<evidence type="ECO:0000313" key="2">
    <source>
        <dbReference type="Proteomes" id="UP001057402"/>
    </source>
</evidence>
<dbReference type="EMBL" id="CM042883">
    <property type="protein sequence ID" value="KAI4378073.1"/>
    <property type="molecule type" value="Genomic_DNA"/>
</dbReference>
<keyword evidence="2" id="KW-1185">Reference proteome</keyword>
<gene>
    <name evidence="1" type="ORF">MLD38_015610</name>
</gene>
<reference evidence="2" key="1">
    <citation type="journal article" date="2023" name="Front. Plant Sci.">
        <title>Chromosomal-level genome assembly of Melastoma candidum provides insights into trichome evolution.</title>
        <authorList>
            <person name="Zhong Y."/>
            <person name="Wu W."/>
            <person name="Sun C."/>
            <person name="Zou P."/>
            <person name="Liu Y."/>
            <person name="Dai S."/>
            <person name="Zhou R."/>
        </authorList>
    </citation>
    <scope>NUCLEOTIDE SEQUENCE [LARGE SCALE GENOMIC DNA]</scope>
</reference>
<dbReference type="Proteomes" id="UP001057402">
    <property type="component" value="Chromosome 4"/>
</dbReference>
<protein>
    <submittedName>
        <fullName evidence="1">Uncharacterized protein</fullName>
    </submittedName>
</protein>
<organism evidence="1 2">
    <name type="scientific">Melastoma candidum</name>
    <dbReference type="NCBI Taxonomy" id="119954"/>
    <lineage>
        <taxon>Eukaryota</taxon>
        <taxon>Viridiplantae</taxon>
        <taxon>Streptophyta</taxon>
        <taxon>Embryophyta</taxon>
        <taxon>Tracheophyta</taxon>
        <taxon>Spermatophyta</taxon>
        <taxon>Magnoliopsida</taxon>
        <taxon>eudicotyledons</taxon>
        <taxon>Gunneridae</taxon>
        <taxon>Pentapetalae</taxon>
        <taxon>rosids</taxon>
        <taxon>malvids</taxon>
        <taxon>Myrtales</taxon>
        <taxon>Melastomataceae</taxon>
        <taxon>Melastomatoideae</taxon>
        <taxon>Melastomateae</taxon>
        <taxon>Melastoma</taxon>
    </lineage>
</organism>
<sequence length="348" mass="38758">MWDSLLAILLLATLPFAVLSSDVADCGVKNNTLKFGRHIIVDRHGEGHYRSVQEAVNSVPSGNNRWARIVINPGIYMEQLTIPGNKPCIFLDGSNRHLVTITFNKHSQTDTSATFSSYPKNVVIRGITFKNSYNVYGTKATTQVKQALAARVYGDKSIFYECGFIGVQDTLWDVTGRHYYHSCYIEGAVDFIFGGGQSYFEDCMINATVSLPPHHITKGYVTAQGRSSPGDSSGFVFRRGTVVGARNVFLGRAYGPYSRVIFHETLLSAGVAPEGWDAWQFKGNEARITYAEVGCKGRGSNMTSRVRWAKRLDSLQMDKFSMSAFIDQEGWLASHPVSNKFYRNRRVA</sequence>
<name>A0ACB9RGJ8_9MYRT</name>
<comment type="caution">
    <text evidence="1">The sequence shown here is derived from an EMBL/GenBank/DDBJ whole genome shotgun (WGS) entry which is preliminary data.</text>
</comment>
<accession>A0ACB9RGJ8</accession>
<proteinExistence type="predicted"/>
<evidence type="ECO:0000313" key="1">
    <source>
        <dbReference type="EMBL" id="KAI4378073.1"/>
    </source>
</evidence>